<evidence type="ECO:0000256" key="5">
    <source>
        <dbReference type="ARBA" id="ARBA00016340"/>
    </source>
</evidence>
<dbReference type="InterPro" id="IPR005850">
    <property type="entry name" value="GalP_Utransf_C"/>
</dbReference>
<evidence type="ECO:0000256" key="10">
    <source>
        <dbReference type="ARBA" id="ARBA00023144"/>
    </source>
</evidence>
<feature type="binding site" description="in other chain" evidence="14">
    <location>
        <begin position="75"/>
        <end position="76"/>
    </location>
    <ligand>
        <name>UDP-alpha-D-glucose</name>
        <dbReference type="ChEBI" id="CHEBI:58885"/>
        <note>ligand shared between dimeric partners</note>
    </ligand>
</feature>
<keyword evidence="11 17" id="KW-0119">Carbohydrate metabolism</keyword>
<dbReference type="CDD" id="cd00608">
    <property type="entry name" value="GalT"/>
    <property type="match status" value="1"/>
</dbReference>
<keyword evidence="10 17" id="KW-0299">Galactose metabolism</keyword>
<feature type="binding site" evidence="14">
    <location>
        <begin position="317"/>
        <end position="318"/>
    </location>
    <ligand>
        <name>UDP-alpha-D-glucose</name>
        <dbReference type="ChEBI" id="CHEBI:58885"/>
        <note>ligand shared between dimeric partners</note>
    </ligand>
</feature>
<keyword evidence="21" id="KW-1185">Reference proteome</keyword>
<dbReference type="AlphaFoldDB" id="A0A161KAD3"/>
<dbReference type="GO" id="GO:0005737">
    <property type="term" value="C:cytoplasm"/>
    <property type="evidence" value="ECO:0007669"/>
    <property type="project" value="TreeGrafter"/>
</dbReference>
<evidence type="ECO:0000256" key="3">
    <source>
        <dbReference type="ARBA" id="ARBA00010951"/>
    </source>
</evidence>
<keyword evidence="8 15" id="KW-0479">Metal-binding</keyword>
<dbReference type="NCBIfam" id="TIGR00209">
    <property type="entry name" value="galT_1"/>
    <property type="match status" value="1"/>
</dbReference>
<feature type="binding site" evidence="16">
    <location>
        <position position="183"/>
    </location>
    <ligand>
        <name>Fe cation</name>
        <dbReference type="ChEBI" id="CHEBI:24875"/>
    </ligand>
</feature>
<dbReference type="PIRSF" id="PIRSF000808">
    <property type="entry name" value="GalT"/>
    <property type="match status" value="1"/>
</dbReference>
<evidence type="ECO:0000313" key="20">
    <source>
        <dbReference type="EMBL" id="CUS02883.2"/>
    </source>
</evidence>
<dbReference type="GO" id="GO:0008108">
    <property type="term" value="F:UDP-glucose:hexose-1-phosphate uridylyltransferase activity"/>
    <property type="evidence" value="ECO:0007669"/>
    <property type="project" value="UniProtKB-UniRule"/>
</dbReference>
<comment type="cofactor">
    <cofactor evidence="16">
        <name>Fe cation</name>
        <dbReference type="ChEBI" id="CHEBI:24875"/>
    </cofactor>
    <text evidence="16">Binds 1 Fe cation per subunit.</text>
</comment>
<feature type="domain" description="Galactose-1-phosphate uridyl transferase C-terminal" evidence="19">
    <location>
        <begin position="186"/>
        <end position="346"/>
    </location>
</feature>
<comment type="similarity">
    <text evidence="3 17">Belongs to the galactose-1-phosphate uridylyltransferase type 1 family.</text>
</comment>
<evidence type="ECO:0000256" key="1">
    <source>
        <dbReference type="ARBA" id="ARBA00001107"/>
    </source>
</evidence>
<dbReference type="Pfam" id="PF01087">
    <property type="entry name" value="GalP_UDP_transf"/>
    <property type="match status" value="1"/>
</dbReference>
<dbReference type="OrthoDB" id="9769064at2"/>
<evidence type="ECO:0000259" key="19">
    <source>
        <dbReference type="Pfam" id="PF02744"/>
    </source>
</evidence>
<evidence type="ECO:0000259" key="18">
    <source>
        <dbReference type="Pfam" id="PF01087"/>
    </source>
</evidence>
<comment type="pathway">
    <text evidence="2 17">Carbohydrate metabolism; galactose metabolism.</text>
</comment>
<evidence type="ECO:0000256" key="14">
    <source>
        <dbReference type="PIRSR" id="PIRSR000808-2"/>
    </source>
</evidence>
<feature type="binding site" description="in other chain" evidence="14">
    <location>
        <position position="169"/>
    </location>
    <ligand>
        <name>UDP-alpha-D-glucose</name>
        <dbReference type="ChEBI" id="CHEBI:58885"/>
        <note>ligand shared between dimeric partners</note>
    </ligand>
</feature>
<evidence type="ECO:0000256" key="15">
    <source>
        <dbReference type="PIRSR" id="PIRSR000808-3"/>
    </source>
</evidence>
<feature type="binding site" evidence="15">
    <location>
        <position position="53"/>
    </location>
    <ligand>
        <name>Zn(2+)</name>
        <dbReference type="ChEBI" id="CHEBI:29105"/>
    </ligand>
</feature>
<keyword evidence="6 17" id="KW-0808">Transferase</keyword>
<evidence type="ECO:0000256" key="4">
    <source>
        <dbReference type="ARBA" id="ARBA00012384"/>
    </source>
</evidence>
<name>A0A161KAD3_9CHLR</name>
<feature type="binding site" description="in other chain" evidence="14">
    <location>
        <begin position="160"/>
        <end position="162"/>
    </location>
    <ligand>
        <name>UDP-alpha-D-glucose</name>
        <dbReference type="ChEBI" id="CHEBI:58885"/>
        <note>ligand shared between dimeric partners</note>
    </ligand>
</feature>
<evidence type="ECO:0000256" key="6">
    <source>
        <dbReference type="ARBA" id="ARBA00022679"/>
    </source>
</evidence>
<evidence type="ECO:0000256" key="8">
    <source>
        <dbReference type="ARBA" id="ARBA00022723"/>
    </source>
</evidence>
<keyword evidence="9 15" id="KW-0862">Zinc</keyword>
<evidence type="ECO:0000313" key="21">
    <source>
        <dbReference type="Proteomes" id="UP000215027"/>
    </source>
</evidence>
<evidence type="ECO:0000256" key="13">
    <source>
        <dbReference type="PIRSR" id="PIRSR000808-1"/>
    </source>
</evidence>
<organism evidence="20 21">
    <name type="scientific">Candidatus Promineifilum breve</name>
    <dbReference type="NCBI Taxonomy" id="1806508"/>
    <lineage>
        <taxon>Bacteria</taxon>
        <taxon>Bacillati</taxon>
        <taxon>Chloroflexota</taxon>
        <taxon>Ardenticatenia</taxon>
        <taxon>Candidatus Promineifilales</taxon>
        <taxon>Candidatus Promineifilaceae</taxon>
        <taxon>Candidatus Promineifilum</taxon>
    </lineage>
</organism>
<dbReference type="GO" id="GO:0008270">
    <property type="term" value="F:zinc ion binding"/>
    <property type="evidence" value="ECO:0007669"/>
    <property type="project" value="InterPro"/>
</dbReference>
<dbReference type="InterPro" id="IPR036265">
    <property type="entry name" value="HIT-like_sf"/>
</dbReference>
<dbReference type="PROSITE" id="PS00117">
    <property type="entry name" value="GAL_P_UDP_TRANSF_I"/>
    <property type="match status" value="1"/>
</dbReference>
<feature type="binding site" evidence="15">
    <location>
        <position position="116"/>
    </location>
    <ligand>
        <name>Zn(2+)</name>
        <dbReference type="ChEBI" id="CHEBI:29105"/>
    </ligand>
</feature>
<evidence type="ECO:0000256" key="7">
    <source>
        <dbReference type="ARBA" id="ARBA00022695"/>
    </source>
</evidence>
<accession>A0A161KAD3</accession>
<dbReference type="Gene3D" id="3.30.428.10">
    <property type="entry name" value="HIT-like"/>
    <property type="match status" value="2"/>
</dbReference>
<feature type="binding site" evidence="16">
    <location>
        <position position="297"/>
    </location>
    <ligand>
        <name>Fe cation</name>
        <dbReference type="ChEBI" id="CHEBI:24875"/>
    </ligand>
</feature>
<sequence>MFDPARHPHRRYNPLTGEWVQVSPHRLQRPWQGHVDEAPAGARPTYDPDCYLCPGNARAGGARNPAYTDTFVFTNDYAAVLPDAPPAPEPAPGPAGLLRAETVPGTARVICFSPRHDLTLPEMEIAAIRKVIETWAEQTADLGRRYRWVQLFENKGALMGSSNPHPHGQIWGIDTLPNEPAKEDIHQRLYFEKEGRPLLLDYAAVEEAAGERVVEANEAWLAVVPYWAIWPFELLLLPRRHVRRLPELDEAERQALAEILKRLLIRYDNLFSTSFPYSMGWHGAPFGPEAQDHWQLHAHFLPPLLRSATIRKFMVGYELLAEAQRDLTAEQAAARLRETPIEHYKLRIR</sequence>
<evidence type="ECO:0000256" key="12">
    <source>
        <dbReference type="NCBIfam" id="TIGR00209"/>
    </source>
</evidence>
<keyword evidence="7 17" id="KW-0548">Nucleotidyltransferase</keyword>
<dbReference type="PANTHER" id="PTHR11943">
    <property type="entry name" value="GALACTOSE-1-PHOSPHATE URIDYLYLTRANSFERASE"/>
    <property type="match status" value="1"/>
</dbReference>
<keyword evidence="16" id="KW-0408">Iron</keyword>
<dbReference type="FunFam" id="3.30.428.10:FF:000001">
    <property type="entry name" value="Galactose-1-phosphate uridylyltransferase"/>
    <property type="match status" value="1"/>
</dbReference>
<feature type="binding site" description="in other chain" evidence="14">
    <location>
        <position position="154"/>
    </location>
    <ligand>
        <name>UDP-alpha-D-glucose</name>
        <dbReference type="ChEBI" id="CHEBI:58885"/>
        <note>ligand shared between dimeric partners</note>
    </ligand>
</feature>
<dbReference type="InterPro" id="IPR019779">
    <property type="entry name" value="GalP_UDPtransf1_His-AS"/>
</dbReference>
<protein>
    <recommendedName>
        <fullName evidence="5 12">Galactose-1-phosphate uridylyltransferase</fullName>
        <ecNumber evidence="4 12">2.7.7.12</ecNumber>
    </recommendedName>
</protein>
<evidence type="ECO:0000256" key="16">
    <source>
        <dbReference type="PIRSR" id="PIRSR000808-4"/>
    </source>
</evidence>
<evidence type="ECO:0000256" key="2">
    <source>
        <dbReference type="ARBA" id="ARBA00004947"/>
    </source>
</evidence>
<dbReference type="KEGG" id="pbf:CFX0092_A1005"/>
<dbReference type="InterPro" id="IPR005849">
    <property type="entry name" value="GalP_Utransf_N"/>
</dbReference>
<feature type="active site" description="Tele-UMP-histidine intermediate" evidence="13">
    <location>
        <position position="167"/>
    </location>
</feature>
<reference evidence="20" key="1">
    <citation type="submission" date="2016-01" db="EMBL/GenBank/DDBJ databases">
        <authorList>
            <person name="Mcilroy J.S."/>
            <person name="Karst M S."/>
            <person name="Albertsen M."/>
        </authorList>
    </citation>
    <scope>NUCLEOTIDE SEQUENCE</scope>
    <source>
        <strain evidence="20">Cfx-K</strain>
    </source>
</reference>
<feature type="binding site" evidence="15">
    <location>
        <position position="50"/>
    </location>
    <ligand>
        <name>Zn(2+)</name>
        <dbReference type="ChEBI" id="CHEBI:29105"/>
    </ligand>
</feature>
<dbReference type="NCBIfam" id="NF008724">
    <property type="entry name" value="PRK11720.1"/>
    <property type="match status" value="1"/>
</dbReference>
<feature type="domain" description="Galactose-1-phosphate uridyl transferase N-terminal" evidence="18">
    <location>
        <begin position="3"/>
        <end position="177"/>
    </location>
</feature>
<comment type="cofactor">
    <cofactor evidence="15">
        <name>Zn(2+)</name>
        <dbReference type="ChEBI" id="CHEBI:29105"/>
    </cofactor>
    <text evidence="15">Binds 1 zinc ion per subunit.</text>
</comment>
<feature type="binding site" evidence="16">
    <location>
        <position position="282"/>
    </location>
    <ligand>
        <name>Fe cation</name>
        <dbReference type="ChEBI" id="CHEBI:24875"/>
    </ligand>
</feature>
<dbReference type="InterPro" id="IPR001937">
    <property type="entry name" value="GalP_UDPtransf1"/>
</dbReference>
<dbReference type="FunFam" id="3.30.428.10:FF:000002">
    <property type="entry name" value="Galactose-1-phosphate uridylyltransferase"/>
    <property type="match status" value="1"/>
</dbReference>
<dbReference type="Proteomes" id="UP000215027">
    <property type="component" value="Chromosome I"/>
</dbReference>
<dbReference type="SUPFAM" id="SSF54197">
    <property type="entry name" value="HIT-like"/>
    <property type="match status" value="2"/>
</dbReference>
<feature type="binding site" evidence="15">
    <location>
        <position position="165"/>
    </location>
    <ligand>
        <name>Zn(2+)</name>
        <dbReference type="ChEBI" id="CHEBI:29105"/>
    </ligand>
</feature>
<dbReference type="GO" id="GO:0033499">
    <property type="term" value="P:galactose catabolic process via UDP-galactose, Leloir pathway"/>
    <property type="evidence" value="ECO:0007669"/>
    <property type="project" value="TreeGrafter"/>
</dbReference>
<dbReference type="EMBL" id="LN890655">
    <property type="protein sequence ID" value="CUS02883.2"/>
    <property type="molecule type" value="Genomic_DNA"/>
</dbReference>
<comment type="catalytic activity">
    <reaction evidence="1 17">
        <text>alpha-D-galactose 1-phosphate + UDP-alpha-D-glucose = alpha-D-glucose 1-phosphate + UDP-alpha-D-galactose</text>
        <dbReference type="Rhea" id="RHEA:13989"/>
        <dbReference type="ChEBI" id="CHEBI:58336"/>
        <dbReference type="ChEBI" id="CHEBI:58601"/>
        <dbReference type="ChEBI" id="CHEBI:58885"/>
        <dbReference type="ChEBI" id="CHEBI:66914"/>
        <dbReference type="EC" id="2.7.7.12"/>
    </reaction>
</comment>
<dbReference type="Pfam" id="PF02744">
    <property type="entry name" value="GalP_UDP_tr_C"/>
    <property type="match status" value="1"/>
</dbReference>
<gene>
    <name evidence="20" type="primary">galT</name>
    <name evidence="20" type="ORF">CFX0092_A1005</name>
</gene>
<feature type="binding site" evidence="14">
    <location>
        <begin position="312"/>
        <end position="313"/>
    </location>
    <ligand>
        <name>UDP-alpha-D-glucose</name>
        <dbReference type="ChEBI" id="CHEBI:58885"/>
        <note>ligand shared between dimeric partners</note>
    </ligand>
</feature>
<dbReference type="PANTHER" id="PTHR11943:SF1">
    <property type="entry name" value="GALACTOSE-1-PHOSPHATE URIDYLYLTRANSFERASE"/>
    <property type="match status" value="1"/>
</dbReference>
<evidence type="ECO:0000256" key="11">
    <source>
        <dbReference type="ARBA" id="ARBA00023277"/>
    </source>
</evidence>
<feature type="binding site" description="in other chain" evidence="14">
    <location>
        <position position="59"/>
    </location>
    <ligand>
        <name>UDP-alpha-D-glucose</name>
        <dbReference type="ChEBI" id="CHEBI:58885"/>
        <note>ligand shared between dimeric partners</note>
    </ligand>
</feature>
<evidence type="ECO:0000256" key="17">
    <source>
        <dbReference type="RuleBase" id="RU000506"/>
    </source>
</evidence>
<dbReference type="EC" id="2.7.7.12" evidence="4 12"/>
<dbReference type="RefSeq" id="WP_095042452.1">
    <property type="nucleotide sequence ID" value="NZ_LN890655.1"/>
</dbReference>
<evidence type="ECO:0000256" key="9">
    <source>
        <dbReference type="ARBA" id="ARBA00022833"/>
    </source>
</evidence>
<feature type="binding site" evidence="14">
    <location>
        <begin position="26"/>
        <end position="29"/>
    </location>
    <ligand>
        <name>UDP-alpha-D-glucose</name>
        <dbReference type="ChEBI" id="CHEBI:58885"/>
        <note>ligand shared between dimeric partners</note>
    </ligand>
</feature>
<dbReference type="UniPathway" id="UPA00214"/>
<feature type="binding site" evidence="16">
    <location>
        <position position="299"/>
    </location>
    <ligand>
        <name>Fe cation</name>
        <dbReference type="ChEBI" id="CHEBI:24875"/>
    </ligand>
</feature>
<feature type="binding site" description="in other chain" evidence="14">
    <location>
        <position position="324"/>
    </location>
    <ligand>
        <name>UDP-alpha-D-glucose</name>
        <dbReference type="ChEBI" id="CHEBI:58885"/>
        <note>ligand shared between dimeric partners</note>
    </ligand>
</feature>
<proteinExistence type="inferred from homology"/>